<gene>
    <name evidence="4" type="ORF">NKI27_10280</name>
</gene>
<dbReference type="PROSITE" id="PS51186">
    <property type="entry name" value="GNAT"/>
    <property type="match status" value="1"/>
</dbReference>
<dbReference type="Pfam" id="PF13508">
    <property type="entry name" value="Acetyltransf_7"/>
    <property type="match status" value="1"/>
</dbReference>
<keyword evidence="1 4" id="KW-0808">Transferase</keyword>
<dbReference type="RefSeq" id="WP_265045975.1">
    <property type="nucleotide sequence ID" value="NZ_CP100390.1"/>
</dbReference>
<dbReference type="Gene3D" id="3.40.630.30">
    <property type="match status" value="1"/>
</dbReference>
<name>A0ABY6MXD3_9ALTE</name>
<evidence type="ECO:0000259" key="3">
    <source>
        <dbReference type="PROSITE" id="PS51186"/>
    </source>
</evidence>
<dbReference type="InterPro" id="IPR050680">
    <property type="entry name" value="YpeA/RimI_acetyltransf"/>
</dbReference>
<keyword evidence="2 4" id="KW-0012">Acyltransferase</keyword>
<protein>
    <submittedName>
        <fullName evidence="4">GNAT family N-acetyltransferase</fullName>
        <ecNumber evidence="4">2.3.1.-</ecNumber>
    </submittedName>
</protein>
<dbReference type="SUPFAM" id="SSF55729">
    <property type="entry name" value="Acyl-CoA N-acyltransferases (Nat)"/>
    <property type="match status" value="1"/>
</dbReference>
<evidence type="ECO:0000313" key="5">
    <source>
        <dbReference type="Proteomes" id="UP001163739"/>
    </source>
</evidence>
<dbReference type="GO" id="GO:0016746">
    <property type="term" value="F:acyltransferase activity"/>
    <property type="evidence" value="ECO:0007669"/>
    <property type="project" value="UniProtKB-KW"/>
</dbReference>
<dbReference type="InterPro" id="IPR016181">
    <property type="entry name" value="Acyl_CoA_acyltransferase"/>
</dbReference>
<evidence type="ECO:0000256" key="1">
    <source>
        <dbReference type="ARBA" id="ARBA00022679"/>
    </source>
</evidence>
<dbReference type="PANTHER" id="PTHR43420:SF47">
    <property type="entry name" value="N-ACETYLTRANSFERASE DOMAIN-CONTAINING PROTEIN"/>
    <property type="match status" value="1"/>
</dbReference>
<feature type="domain" description="N-acetyltransferase" evidence="3">
    <location>
        <begin position="26"/>
        <end position="209"/>
    </location>
</feature>
<dbReference type="CDD" id="cd04301">
    <property type="entry name" value="NAT_SF"/>
    <property type="match status" value="1"/>
</dbReference>
<dbReference type="EMBL" id="CP100390">
    <property type="protein sequence ID" value="UZE94481.1"/>
    <property type="molecule type" value="Genomic_DNA"/>
</dbReference>
<dbReference type="PANTHER" id="PTHR43420">
    <property type="entry name" value="ACETYLTRANSFERASE"/>
    <property type="match status" value="1"/>
</dbReference>
<dbReference type="InterPro" id="IPR000182">
    <property type="entry name" value="GNAT_dom"/>
</dbReference>
<sequence>MTDTAECDQAEIVRLNPAATAEAKSILYHAYRDEPTFKYLFDSSRAGYDQRVRATIRELIDLHFAHGQDVIGLSINNALVGIALVGSPTVRLNLAEQFNWRIRMMLTAGLSSTRRYIDYHMQVKATLPGNEHHELPLMGIKASHQRQGYGRLLLEAVEKLCSENPRSCGIGLDTGNTRYIKFYESLGYEKVGEVKLENFTETVLFKPRIPQTA</sequence>
<dbReference type="Proteomes" id="UP001163739">
    <property type="component" value="Chromosome"/>
</dbReference>
<dbReference type="EC" id="2.3.1.-" evidence="4"/>
<reference evidence="4" key="1">
    <citation type="submission" date="2022-06" db="EMBL/GenBank/DDBJ databases">
        <title>Alkalimarinus sp. nov., isolated from gut of a Alitta virens.</title>
        <authorList>
            <person name="Yang A.I."/>
            <person name="Shin N.-R."/>
        </authorList>
    </citation>
    <scope>NUCLEOTIDE SEQUENCE</scope>
    <source>
        <strain evidence="4">A2M4</strain>
    </source>
</reference>
<proteinExistence type="predicted"/>
<evidence type="ECO:0000313" key="4">
    <source>
        <dbReference type="EMBL" id="UZE94481.1"/>
    </source>
</evidence>
<accession>A0ABY6MXD3</accession>
<keyword evidence="5" id="KW-1185">Reference proteome</keyword>
<evidence type="ECO:0000256" key="2">
    <source>
        <dbReference type="ARBA" id="ARBA00023315"/>
    </source>
</evidence>
<organism evidence="4 5">
    <name type="scientific">Alkalimarinus alittae</name>
    <dbReference type="NCBI Taxonomy" id="2961619"/>
    <lineage>
        <taxon>Bacteria</taxon>
        <taxon>Pseudomonadati</taxon>
        <taxon>Pseudomonadota</taxon>
        <taxon>Gammaproteobacteria</taxon>
        <taxon>Alteromonadales</taxon>
        <taxon>Alteromonadaceae</taxon>
        <taxon>Alkalimarinus</taxon>
    </lineage>
</organism>